<keyword evidence="2" id="KW-1133">Transmembrane helix</keyword>
<evidence type="ECO:0000256" key="2">
    <source>
        <dbReference type="SAM" id="Phobius"/>
    </source>
</evidence>
<reference evidence="4 5" key="1">
    <citation type="submission" date="2024-04" db="EMBL/GenBank/DDBJ databases">
        <title>Tritrichomonas musculus Genome.</title>
        <authorList>
            <person name="Alves-Ferreira E."/>
            <person name="Grigg M."/>
            <person name="Lorenzi H."/>
            <person name="Galac M."/>
        </authorList>
    </citation>
    <scope>NUCLEOTIDE SEQUENCE [LARGE SCALE GENOMIC DNA]</scope>
    <source>
        <strain evidence="4 5">EAF2021</strain>
    </source>
</reference>
<proteinExistence type="predicted"/>
<evidence type="ECO:0000313" key="5">
    <source>
        <dbReference type="Proteomes" id="UP001470230"/>
    </source>
</evidence>
<sequence length="1816" mass="202555">MFSFIFTFLAISNQVINKICICEGTCPSDKCKNAEQIITSSSTNLDDEFNNIKTENMDVFFTSSSSPFTFSLSTFSDTTTSFHSISETASIIVNVLDKVNANISFSGLSLKFSGSESFSTLQTSSLSIKESSVQFVGFSSCKITTGSLYTDYTSIQPFGDVTITGGQEYSKTHYLIYDVTSNFKPQITISDSSLNVNINGNTHLFSFTDSKCKIAKVNTSSTSQGIVISKSGNANIINLTLDGFNDYTFSEGSWTNTNIINILCTKYNLVLKTLANILPCTINAGSRNATVTVSQQNTQITGNITASTTFFNTTYTTPRVAIEVLGEFNSNGYLTTSYIDLTIETFTKHSYSFDCPFTFTIGKEGTSSVTVKNAKSTEDFYVTYSTIMFALEFDHFLDDSELPGLINKNLSLLDMNGVHTYSNPSPSFINAASFIHGFNSRDCLLKINSESTSSRLKYSIYVPSLDETPLTLCVGSCFIVDCPVITKDELKELTTKYFVPGIKKLVLNVQTPLDKISLTDFDSTQTNLDVKIVGTSYLDDSISEIDFGDEQKLNEHVSNLTLEELTLGGDLFINVKNVTIINCENRSDTAISFANGVNVTSNDMFITNLAPTISGTISNFTYLMDHFETITFLDDSYILEDRESNYQKATVKYSLFQSFHIIFDVGVRLSTTMSNVYLIAQTNKTPDISVSFSTFEYKYQKRAQLIFQNWSNTKNPGKIDFYHSDFPVNIVLTEPILPSTLKVYGSGEVTYVTDYSDAISICAYKTSDENCPEEYTKVEFNEITNFISGREEDYVTVYVVGGDNNNHLSINMKTLNNKQIKFIGDLNNQQYLDFNKNDLQLDTKYTSTSFENLIIGIDQSAKPDSLLFGELQFINCTLSNDLNEVTLNVDDFNTNYETLYKFKDIVIADNLVVSGNLVNQDKTIKFTPDENSEDLKATISEDTTITLGESYVKIGQTSFQIEKSQNFDIILIPNNVHSLEFKYEHQADVTKIPFVRIQDIDGMTFRFTGDWHALTISQKYIISIGKANDFTVYASSENIPLECESITGKFELIALAEKVGITGVLKFNPSFFSSTIFSYDNSTINNCKISLKGGMYTDNDISVKLLQPNLELYIPTIHKIKTDSKTSPKIQFIFYVNEKGNSFIAVDNLDNTEISDDWDVQFNINGNLDDEAVKKFISSDTILLVTTASIIPKIKVDSFSFSSSIHGINKDTFDIAADLANNRIVLRNIISPYSIPFNLCLSNYAECEINLNDQTIESFSDFLPSSDGLNIEFSFQYSPGDHVLNFDIEKFNNINLTIKGPTFDSPYPITCIFGQNKISNLQVNAMNVTVTDSFKINNVYLADKGIFLPPTDINGIQNLKIDFSSYSFDLFQTFPNNLTINFNKDLLYSIKFNSDGWTISGSNQFNDTFKKTDFPNLCFNLSGSQRPILNVAKGLTQVQNVKIVSSHKYFQIGPDWNTVTGPEIDITLLQDFQSIVVETYSFPFRPFSKSLMIANYVEFSQDILPLTINESITFNNENYNISFDNIYDSSKAHVYLDEIIFEGNSSLVFEDVKSSMDSLPGKIQHIVVSDSSIGSISYAEVKNILRIKENGTFIVNTNNFGVNEATIKLQWSLNKMPRFEFLDSSFSDLKLPKGVEINFDGSSISGQENDYNNFLYQHSFNLVSGISSQVCQNWLSKISFNSPVKYFTKGDDLILNVSCNNENLLLIGRKKIPSSAPTDSSSPSYTSTSSSYSPPTVAPTSSDSPDASDSDDSGSSDKSKTRKIGVIVGVVMAVLVVVATVTTVFIIYRKRRMSHELLNTTPLNDEGNSINPPYDL</sequence>
<evidence type="ECO:0000313" key="4">
    <source>
        <dbReference type="EMBL" id="KAK8891682.1"/>
    </source>
</evidence>
<feature type="region of interest" description="Disordered" evidence="1">
    <location>
        <begin position="1713"/>
        <end position="1759"/>
    </location>
</feature>
<evidence type="ECO:0000256" key="1">
    <source>
        <dbReference type="SAM" id="MobiDB-lite"/>
    </source>
</evidence>
<dbReference type="EMBL" id="JAPFFF010000004">
    <property type="protein sequence ID" value="KAK8891682.1"/>
    <property type="molecule type" value="Genomic_DNA"/>
</dbReference>
<accession>A0ABR2KKL0</accession>
<feature type="compositionally biased region" description="Low complexity" evidence="1">
    <location>
        <begin position="1713"/>
        <end position="1745"/>
    </location>
</feature>
<comment type="caution">
    <text evidence="4">The sequence shown here is derived from an EMBL/GenBank/DDBJ whole genome shotgun (WGS) entry which is preliminary data.</text>
</comment>
<keyword evidence="3" id="KW-0732">Signal</keyword>
<evidence type="ECO:0000256" key="3">
    <source>
        <dbReference type="SAM" id="SignalP"/>
    </source>
</evidence>
<organism evidence="4 5">
    <name type="scientific">Tritrichomonas musculus</name>
    <dbReference type="NCBI Taxonomy" id="1915356"/>
    <lineage>
        <taxon>Eukaryota</taxon>
        <taxon>Metamonada</taxon>
        <taxon>Parabasalia</taxon>
        <taxon>Tritrichomonadida</taxon>
        <taxon>Tritrichomonadidae</taxon>
        <taxon>Tritrichomonas</taxon>
    </lineage>
</organism>
<feature type="signal peptide" evidence="3">
    <location>
        <begin position="1"/>
        <end position="17"/>
    </location>
</feature>
<keyword evidence="2" id="KW-0812">Transmembrane</keyword>
<name>A0ABR2KKL0_9EUKA</name>
<gene>
    <name evidence="4" type="ORF">M9Y10_028902</name>
</gene>
<keyword evidence="5" id="KW-1185">Reference proteome</keyword>
<feature type="transmembrane region" description="Helical" evidence="2">
    <location>
        <begin position="1764"/>
        <end position="1788"/>
    </location>
</feature>
<keyword evidence="2" id="KW-0472">Membrane</keyword>
<dbReference type="Proteomes" id="UP001470230">
    <property type="component" value="Unassembled WGS sequence"/>
</dbReference>
<protein>
    <submittedName>
        <fullName evidence="4">Uncharacterized protein</fullName>
    </submittedName>
</protein>
<feature type="chain" id="PRO_5045438376" evidence="3">
    <location>
        <begin position="18"/>
        <end position="1816"/>
    </location>
</feature>